<feature type="region of interest" description="Disordered" evidence="5">
    <location>
        <begin position="271"/>
        <end position="356"/>
    </location>
</feature>
<evidence type="ECO:0000256" key="5">
    <source>
        <dbReference type="SAM" id="MobiDB-lite"/>
    </source>
</evidence>
<evidence type="ECO:0000256" key="4">
    <source>
        <dbReference type="ARBA" id="ARBA00023134"/>
    </source>
</evidence>
<sequence>MDPFSITTGVVGLLTVCFKVGVELKKLRQGAKEVGTTVTAMLADVNSLRVVLISIEESFEELDATGPPTTGHIGLHLAHIRRSLSDGGNSLSKVERLLVEVNREVAVLDAARRHLRLKNASDQLMTYRQEVQAYKDALQLSLQTVTVRQSFGQVSIKEDTTQLLANAELMHGDISRLATNLDVKLCGLEALFRAGRREADLDTVVNLRDCVRSAASVVSSSVMANEPNEPGAATLPDMPDFASELGEFLRFDTDFTLNWVHSSGETSESLLSSTLTNATRTPSAPPALAIFPPPDASSSIRGTAKAPAGGNRSIPLPLPSPPPRRSLDGPTQNLNDPPAQVPRIVTPTPSPADEEVDLPQTTMEMTAPQPEIARDTLVPRQSNHKRKSFSLSALFSPRPKEPREVTDRRCVRTNQSVRRKMVFVGDGACGKTCFLVRASKGVMPHIYVPTVFENYLADFVMDTTSIEVALWDTAGQEEYDRLRPLSYPDTDIFCICFTIDDPTSLENVTEKWITEIELFNSKRCPIFLLGLKKDLRDDPRTIGEMMQYGGSPISTSKAETIRQRIGAEAYFECSAKTGEGVVEAFEGMFRSYFRVTQEVQWQPVQEKSSFWSLFW</sequence>
<dbReference type="PRINTS" id="PR00449">
    <property type="entry name" value="RASTRNSFRMNG"/>
</dbReference>
<gene>
    <name evidence="6" type="ORF">DCS_02978</name>
</gene>
<dbReference type="SMART" id="SM00174">
    <property type="entry name" value="RHO"/>
    <property type="match status" value="1"/>
</dbReference>
<dbReference type="STRING" id="98403.A0A151GXK4"/>
<dbReference type="InterPro" id="IPR005225">
    <property type="entry name" value="Small_GTP-bd"/>
</dbReference>
<dbReference type="SMART" id="SM00173">
    <property type="entry name" value="RAS"/>
    <property type="match status" value="1"/>
</dbReference>
<accession>A0A151GXK4</accession>
<dbReference type="CDD" id="cd00157">
    <property type="entry name" value="Rho"/>
    <property type="match status" value="1"/>
</dbReference>
<keyword evidence="7" id="KW-1185">Reference proteome</keyword>
<protein>
    <submittedName>
        <fullName evidence="6">Rho GTPase</fullName>
    </submittedName>
</protein>
<dbReference type="InterPro" id="IPR003578">
    <property type="entry name" value="Small_GTPase_Rho"/>
</dbReference>
<name>A0A151GXK4_DRECN</name>
<dbReference type="InterPro" id="IPR001806">
    <property type="entry name" value="Small_GTPase"/>
</dbReference>
<keyword evidence="4" id="KW-0342">GTP-binding</keyword>
<keyword evidence="2" id="KW-0488">Methylation</keyword>
<evidence type="ECO:0000256" key="2">
    <source>
        <dbReference type="ARBA" id="ARBA00022481"/>
    </source>
</evidence>
<dbReference type="NCBIfam" id="TIGR00231">
    <property type="entry name" value="small_GTP"/>
    <property type="match status" value="1"/>
</dbReference>
<comment type="similarity">
    <text evidence="1">Belongs to the small GTPase superfamily. Rho family.</text>
</comment>
<dbReference type="Pfam" id="PF00071">
    <property type="entry name" value="Ras"/>
    <property type="match status" value="1"/>
</dbReference>
<dbReference type="GeneID" id="63715621"/>
<dbReference type="InParanoid" id="A0A151GXK4"/>
<dbReference type="AlphaFoldDB" id="A0A151GXK4"/>
<evidence type="ECO:0000313" key="6">
    <source>
        <dbReference type="EMBL" id="KYK61834.1"/>
    </source>
</evidence>
<dbReference type="InterPro" id="IPR027417">
    <property type="entry name" value="P-loop_NTPase"/>
</dbReference>
<dbReference type="PROSITE" id="PS51421">
    <property type="entry name" value="RAS"/>
    <property type="match status" value="1"/>
</dbReference>
<reference evidence="6 7" key="1">
    <citation type="journal article" date="2016" name="Sci. Rep.">
        <title>Insights into Adaptations to a Near-Obligate Nematode Endoparasitic Lifestyle from the Finished Genome of Drechmeria coniospora.</title>
        <authorList>
            <person name="Zhang L."/>
            <person name="Zhou Z."/>
            <person name="Guo Q."/>
            <person name="Fokkens L."/>
            <person name="Miskei M."/>
            <person name="Pocsi I."/>
            <person name="Zhang W."/>
            <person name="Chen M."/>
            <person name="Wang L."/>
            <person name="Sun Y."/>
            <person name="Donzelli B.G."/>
            <person name="Gibson D.M."/>
            <person name="Nelson D.R."/>
            <person name="Luo J.G."/>
            <person name="Rep M."/>
            <person name="Liu H."/>
            <person name="Yang S."/>
            <person name="Wang J."/>
            <person name="Krasnoff S.B."/>
            <person name="Xu Y."/>
            <person name="Molnar I."/>
            <person name="Lin M."/>
        </authorList>
    </citation>
    <scope>NUCLEOTIDE SEQUENCE [LARGE SCALE GENOMIC DNA]</scope>
    <source>
        <strain evidence="6 7">ARSEF 6962</strain>
    </source>
</reference>
<organism evidence="6 7">
    <name type="scientific">Drechmeria coniospora</name>
    <name type="common">Nematophagous fungus</name>
    <name type="synonym">Meria coniospora</name>
    <dbReference type="NCBI Taxonomy" id="98403"/>
    <lineage>
        <taxon>Eukaryota</taxon>
        <taxon>Fungi</taxon>
        <taxon>Dikarya</taxon>
        <taxon>Ascomycota</taxon>
        <taxon>Pezizomycotina</taxon>
        <taxon>Sordariomycetes</taxon>
        <taxon>Hypocreomycetidae</taxon>
        <taxon>Hypocreales</taxon>
        <taxon>Ophiocordycipitaceae</taxon>
        <taxon>Drechmeria</taxon>
    </lineage>
</organism>
<dbReference type="PROSITE" id="PS51420">
    <property type="entry name" value="RHO"/>
    <property type="match status" value="1"/>
</dbReference>
<dbReference type="RefSeq" id="XP_040661186.1">
    <property type="nucleotide sequence ID" value="XM_040800303.1"/>
</dbReference>
<proteinExistence type="inferred from homology"/>
<dbReference type="GO" id="GO:0005525">
    <property type="term" value="F:GTP binding"/>
    <property type="evidence" value="ECO:0007669"/>
    <property type="project" value="UniProtKB-KW"/>
</dbReference>
<dbReference type="GO" id="GO:0007264">
    <property type="term" value="P:small GTPase-mediated signal transduction"/>
    <property type="evidence" value="ECO:0007669"/>
    <property type="project" value="InterPro"/>
</dbReference>
<dbReference type="PROSITE" id="PS51419">
    <property type="entry name" value="RAB"/>
    <property type="match status" value="1"/>
</dbReference>
<evidence type="ECO:0000256" key="3">
    <source>
        <dbReference type="ARBA" id="ARBA00022741"/>
    </source>
</evidence>
<dbReference type="SMART" id="SM00175">
    <property type="entry name" value="RAB"/>
    <property type="match status" value="1"/>
</dbReference>
<comment type="caution">
    <text evidence="6">The sequence shown here is derived from an EMBL/GenBank/DDBJ whole genome shotgun (WGS) entry which is preliminary data.</text>
</comment>
<dbReference type="GO" id="GO:0003924">
    <property type="term" value="F:GTPase activity"/>
    <property type="evidence" value="ECO:0007669"/>
    <property type="project" value="InterPro"/>
</dbReference>
<dbReference type="Proteomes" id="UP000076580">
    <property type="component" value="Chromosome 01"/>
</dbReference>
<evidence type="ECO:0000313" key="7">
    <source>
        <dbReference type="Proteomes" id="UP000076580"/>
    </source>
</evidence>
<evidence type="ECO:0000256" key="1">
    <source>
        <dbReference type="ARBA" id="ARBA00010142"/>
    </source>
</evidence>
<dbReference type="SUPFAM" id="SSF52540">
    <property type="entry name" value="P-loop containing nucleoside triphosphate hydrolases"/>
    <property type="match status" value="1"/>
</dbReference>
<dbReference type="PANTHER" id="PTHR24072">
    <property type="entry name" value="RHO FAMILY GTPASE"/>
    <property type="match status" value="1"/>
</dbReference>
<dbReference type="Gene3D" id="3.40.50.300">
    <property type="entry name" value="P-loop containing nucleotide triphosphate hydrolases"/>
    <property type="match status" value="1"/>
</dbReference>
<dbReference type="EMBL" id="LAYC01000001">
    <property type="protein sequence ID" value="KYK61834.1"/>
    <property type="molecule type" value="Genomic_DNA"/>
</dbReference>
<dbReference type="FunFam" id="3.40.50.300:FF:001179">
    <property type="entry name" value="Rho family GTPase"/>
    <property type="match status" value="1"/>
</dbReference>
<keyword evidence="3" id="KW-0547">Nucleotide-binding</keyword>